<organism evidence="6 7">
    <name type="scientific">Amycolatopsis magusensis</name>
    <dbReference type="NCBI Taxonomy" id="882444"/>
    <lineage>
        <taxon>Bacteria</taxon>
        <taxon>Bacillati</taxon>
        <taxon>Actinomycetota</taxon>
        <taxon>Actinomycetes</taxon>
        <taxon>Pseudonocardiales</taxon>
        <taxon>Pseudonocardiaceae</taxon>
        <taxon>Amycolatopsis</taxon>
    </lineage>
</organism>
<evidence type="ECO:0000256" key="3">
    <source>
        <dbReference type="ARBA" id="ARBA00023163"/>
    </source>
</evidence>
<evidence type="ECO:0000313" key="7">
    <source>
        <dbReference type="Proteomes" id="UP000741013"/>
    </source>
</evidence>
<dbReference type="SMART" id="SM00421">
    <property type="entry name" value="HTH_LUXR"/>
    <property type="match status" value="1"/>
</dbReference>
<evidence type="ECO:0000256" key="2">
    <source>
        <dbReference type="ARBA" id="ARBA00023125"/>
    </source>
</evidence>
<evidence type="ECO:0000259" key="5">
    <source>
        <dbReference type="PROSITE" id="PS50043"/>
    </source>
</evidence>
<dbReference type="InterPro" id="IPR016032">
    <property type="entry name" value="Sig_transdc_resp-reg_C-effctor"/>
</dbReference>
<protein>
    <submittedName>
        <fullName evidence="6">Two-component system nitrate/nitrite response regulator NarL</fullName>
    </submittedName>
</protein>
<dbReference type="PRINTS" id="PR00038">
    <property type="entry name" value="HTHLUXR"/>
</dbReference>
<keyword evidence="3" id="KW-0804">Transcription</keyword>
<dbReference type="PROSITE" id="PS50043">
    <property type="entry name" value="HTH_LUXR_2"/>
    <property type="match status" value="1"/>
</dbReference>
<proteinExistence type="predicted"/>
<dbReference type="InterPro" id="IPR011006">
    <property type="entry name" value="CheY-like_superfamily"/>
</dbReference>
<comment type="caution">
    <text evidence="6">The sequence shown here is derived from an EMBL/GenBank/DDBJ whole genome shotgun (WGS) entry which is preliminary data.</text>
</comment>
<keyword evidence="2" id="KW-0238">DNA-binding</keyword>
<dbReference type="SUPFAM" id="SSF46894">
    <property type="entry name" value="C-terminal effector domain of the bipartite response regulators"/>
    <property type="match status" value="1"/>
</dbReference>
<dbReference type="PANTHER" id="PTHR44688:SF16">
    <property type="entry name" value="DNA-BINDING TRANSCRIPTIONAL ACTIVATOR DEVR_DOSR"/>
    <property type="match status" value="1"/>
</dbReference>
<keyword evidence="7" id="KW-1185">Reference proteome</keyword>
<dbReference type="Gene3D" id="3.40.50.2300">
    <property type="match status" value="1"/>
</dbReference>
<sequence>MRVFLIDQQGMLAEALAARLAAARTLVLVGCAPPTAPDLFATVEAARPKVVVVDLAPVASTIPAFLSRLVAAAPEARVVVLTDDQDPARIAVAARWGVAAWVAKQDCSTDDLIAIVRGVREGMAYFRPEQIGFVLEALRTEIDRARVTSTPLDVLSLREHDVLRGIVDGKPGSQIARELFLSVNTVRTHTHNIFGKLQVHSRLEAAAVARAAGMTPRVAPAGHALSNSLRHAKPWRNGSGEHAALNNSTPYR</sequence>
<dbReference type="EMBL" id="JAGGMS010000001">
    <property type="protein sequence ID" value="MBP2185689.1"/>
    <property type="molecule type" value="Genomic_DNA"/>
</dbReference>
<name>A0ABS4Q1X6_9PSEU</name>
<evidence type="ECO:0000313" key="6">
    <source>
        <dbReference type="EMBL" id="MBP2185689.1"/>
    </source>
</evidence>
<evidence type="ECO:0000256" key="1">
    <source>
        <dbReference type="ARBA" id="ARBA00023015"/>
    </source>
</evidence>
<accession>A0ABS4Q1X6</accession>
<feature type="region of interest" description="Disordered" evidence="4">
    <location>
        <begin position="231"/>
        <end position="252"/>
    </location>
</feature>
<dbReference type="CDD" id="cd06170">
    <property type="entry name" value="LuxR_C_like"/>
    <property type="match status" value="1"/>
</dbReference>
<gene>
    <name evidence="6" type="ORF">JOM49_007215</name>
</gene>
<keyword evidence="1" id="KW-0805">Transcription regulation</keyword>
<dbReference type="Pfam" id="PF00196">
    <property type="entry name" value="GerE"/>
    <property type="match status" value="1"/>
</dbReference>
<dbReference type="Proteomes" id="UP000741013">
    <property type="component" value="Unassembled WGS sequence"/>
</dbReference>
<dbReference type="InterPro" id="IPR000792">
    <property type="entry name" value="Tscrpt_reg_LuxR_C"/>
</dbReference>
<dbReference type="SUPFAM" id="SSF52172">
    <property type="entry name" value="CheY-like"/>
    <property type="match status" value="1"/>
</dbReference>
<evidence type="ECO:0000256" key="4">
    <source>
        <dbReference type="SAM" id="MobiDB-lite"/>
    </source>
</evidence>
<reference evidence="6 7" key="1">
    <citation type="submission" date="2021-03" db="EMBL/GenBank/DDBJ databases">
        <title>Sequencing the genomes of 1000 actinobacteria strains.</title>
        <authorList>
            <person name="Klenk H.-P."/>
        </authorList>
    </citation>
    <scope>NUCLEOTIDE SEQUENCE [LARGE SCALE GENOMIC DNA]</scope>
    <source>
        <strain evidence="6 7">DSM 45510</strain>
    </source>
</reference>
<feature type="domain" description="HTH luxR-type" evidence="5">
    <location>
        <begin position="148"/>
        <end position="213"/>
    </location>
</feature>
<dbReference type="RefSeq" id="WP_209668543.1">
    <property type="nucleotide sequence ID" value="NZ_JAGGMS010000001.1"/>
</dbReference>
<dbReference type="PANTHER" id="PTHR44688">
    <property type="entry name" value="DNA-BINDING TRANSCRIPTIONAL ACTIVATOR DEVR_DOSR"/>
    <property type="match status" value="1"/>
</dbReference>